<comment type="subcellular location">
    <subcellularLocation>
        <location evidence="1">Cell membrane</location>
        <topology evidence="1">Multi-pass membrane protein</topology>
    </subcellularLocation>
</comment>
<feature type="transmembrane region" description="Helical" evidence="6">
    <location>
        <begin position="21"/>
        <end position="41"/>
    </location>
</feature>
<evidence type="ECO:0000259" key="7">
    <source>
        <dbReference type="Pfam" id="PF02687"/>
    </source>
</evidence>
<evidence type="ECO:0000256" key="6">
    <source>
        <dbReference type="SAM" id="Phobius"/>
    </source>
</evidence>
<feature type="transmembrane region" description="Helical" evidence="6">
    <location>
        <begin position="296"/>
        <end position="314"/>
    </location>
</feature>
<dbReference type="Proteomes" id="UP000292424">
    <property type="component" value="Chromosome"/>
</dbReference>
<reference evidence="9 10" key="1">
    <citation type="submission" date="2019-09" db="EMBL/GenBank/DDBJ databases">
        <title>Complete genome sequence of Arachidicoccus sp. B3-10 isolated from apple orchard soil.</title>
        <authorList>
            <person name="Kim H.S."/>
            <person name="Han K.-I."/>
            <person name="Suh M.K."/>
            <person name="Lee K.C."/>
            <person name="Eom M.K."/>
            <person name="Kim J.-S."/>
            <person name="Kang S.W."/>
            <person name="Sin Y."/>
            <person name="Lee J.-S."/>
        </authorList>
    </citation>
    <scope>NUCLEOTIDE SEQUENCE [LARGE SCALE GENOMIC DNA]</scope>
    <source>
        <strain evidence="9 10">B3-10</strain>
    </source>
</reference>
<feature type="transmembrane region" description="Helical" evidence="6">
    <location>
        <begin position="432"/>
        <end position="456"/>
    </location>
</feature>
<feature type="transmembrane region" description="Helical" evidence="6">
    <location>
        <begin position="744"/>
        <end position="764"/>
    </location>
</feature>
<organism evidence="9 10">
    <name type="scientific">Rhizosphaericola mali</name>
    <dbReference type="NCBI Taxonomy" id="2545455"/>
    <lineage>
        <taxon>Bacteria</taxon>
        <taxon>Pseudomonadati</taxon>
        <taxon>Bacteroidota</taxon>
        <taxon>Chitinophagia</taxon>
        <taxon>Chitinophagales</taxon>
        <taxon>Chitinophagaceae</taxon>
        <taxon>Rhizosphaericola</taxon>
    </lineage>
</organism>
<evidence type="ECO:0000259" key="8">
    <source>
        <dbReference type="Pfam" id="PF12704"/>
    </source>
</evidence>
<evidence type="ECO:0000313" key="9">
    <source>
        <dbReference type="EMBL" id="QES89094.1"/>
    </source>
</evidence>
<dbReference type="GO" id="GO:0022857">
    <property type="term" value="F:transmembrane transporter activity"/>
    <property type="evidence" value="ECO:0007669"/>
    <property type="project" value="TreeGrafter"/>
</dbReference>
<feature type="transmembrane region" description="Helical" evidence="6">
    <location>
        <begin position="339"/>
        <end position="365"/>
    </location>
</feature>
<dbReference type="InterPro" id="IPR025857">
    <property type="entry name" value="MacB_PCD"/>
</dbReference>
<feature type="transmembrane region" description="Helical" evidence="6">
    <location>
        <begin position="696"/>
        <end position="716"/>
    </location>
</feature>
<dbReference type="PANTHER" id="PTHR30572">
    <property type="entry name" value="MEMBRANE COMPONENT OF TRANSPORTER-RELATED"/>
    <property type="match status" value="1"/>
</dbReference>
<dbReference type="Pfam" id="PF02687">
    <property type="entry name" value="FtsX"/>
    <property type="match status" value="2"/>
</dbReference>
<evidence type="ECO:0000256" key="5">
    <source>
        <dbReference type="ARBA" id="ARBA00023136"/>
    </source>
</evidence>
<sequence length="815" mass="91408">MFKNYFKTAFRSLLKNKATSIINVLGLSIGICAALIIFLIIKHENSFDKWEPDNDRIFRIFTQYGPKDANSGIPMVAPKEINSKITGIDVVAHFINQSMDDATIEIPNGRMEKSKTLNATPGIVFADDNYFKIFPTKWTFGNPTSLEKLNNVVLSESIARKFFPNMTFQNIMGKTIVFNDSIQTIVSGIVSDDNRITDFNNNIFISLKTLTETGLETSLVGTPGWTNINGSSQCLVKINDGANVKSINRQLKQLFTSNITKESNDFVDFGILQPLSNIHLNTMIDGESANKNNRNIILLGIVILLLASINFVNLTTAQSSLRAKEIGVRKTFGSDKRQIIVQFLSETFLLMLVSSVLACVLYPALFQLFKGFIPQTMKLNALLQVWTLFYLLGLILILTFLAGLYPALVMSNYKPIQALKGKIIHSGKSEKVWLRQSLIVFQFVVAQVFLIIVFVISKQIHYVLNKDMGFKKNAIVSFYTPEWRESGTHKNINILYNEIKNIPGIRNASIASGTPAFNGFSTTSLSYGYKGKIHDLDYVHLRNIDDNYIDVFGLTLLAGKNVRIDTSAKIPDVLINETLMKQVGFTSPNEAIGKYLMGGNADSSIISGVVKDFNIMSLTNSIKPMILFANDFGYANKLSINFRSNNVEDWKKALKDVEFLYSKLYVGKTFDYQFYDKTIESLYSTQIRLNTLLKCATGLSIFISCMGLIGLVMFLANQRTKEIGIRKVLGASIPQILSLLSKNLVRLIVLASVISFPIAWYYSHSWLADFAYKTTLSWWIFPICAIGMLLTALLIVWTWSMKAAKSNPAEILRTE</sequence>
<feature type="domain" description="ABC3 transporter permease C-terminal" evidence="7">
    <location>
        <begin position="298"/>
        <end position="414"/>
    </location>
</feature>
<dbReference type="InterPro" id="IPR003838">
    <property type="entry name" value="ABC3_permease_C"/>
</dbReference>
<protein>
    <submittedName>
        <fullName evidence="9">FtsX-like permease family protein</fullName>
    </submittedName>
</protein>
<dbReference type="AlphaFoldDB" id="A0A5P2FZY0"/>
<keyword evidence="3 6" id="KW-0812">Transmembrane</keyword>
<dbReference type="OrthoDB" id="1451596at2"/>
<dbReference type="PANTHER" id="PTHR30572:SF18">
    <property type="entry name" value="ABC-TYPE MACROLIDE FAMILY EXPORT SYSTEM PERMEASE COMPONENT 2"/>
    <property type="match status" value="1"/>
</dbReference>
<dbReference type="KEGG" id="arac:E0W69_010630"/>
<accession>A0A5P2FZY0</accession>
<dbReference type="Pfam" id="PF12704">
    <property type="entry name" value="MacB_PCD"/>
    <property type="match status" value="1"/>
</dbReference>
<keyword evidence="4 6" id="KW-1133">Transmembrane helix</keyword>
<dbReference type="EMBL" id="CP044016">
    <property type="protein sequence ID" value="QES89094.1"/>
    <property type="molecule type" value="Genomic_DNA"/>
</dbReference>
<evidence type="ECO:0000256" key="2">
    <source>
        <dbReference type="ARBA" id="ARBA00022475"/>
    </source>
</evidence>
<gene>
    <name evidence="9" type="ORF">E0W69_010630</name>
</gene>
<feature type="transmembrane region" description="Helical" evidence="6">
    <location>
        <begin position="776"/>
        <end position="797"/>
    </location>
</feature>
<dbReference type="InterPro" id="IPR050250">
    <property type="entry name" value="Macrolide_Exporter_MacB"/>
</dbReference>
<name>A0A5P2FZY0_9BACT</name>
<feature type="domain" description="ABC3 transporter permease C-terminal" evidence="7">
    <location>
        <begin position="697"/>
        <end position="808"/>
    </location>
</feature>
<proteinExistence type="predicted"/>
<keyword evidence="2" id="KW-1003">Cell membrane</keyword>
<evidence type="ECO:0000256" key="1">
    <source>
        <dbReference type="ARBA" id="ARBA00004651"/>
    </source>
</evidence>
<evidence type="ECO:0000256" key="4">
    <source>
        <dbReference type="ARBA" id="ARBA00022989"/>
    </source>
</evidence>
<dbReference type="RefSeq" id="WP_131330040.1">
    <property type="nucleotide sequence ID" value="NZ_CP044016.1"/>
</dbReference>
<feature type="domain" description="MacB-like periplasmic core" evidence="8">
    <location>
        <begin position="20"/>
        <end position="254"/>
    </location>
</feature>
<keyword evidence="10" id="KW-1185">Reference proteome</keyword>
<dbReference type="GO" id="GO:0005886">
    <property type="term" value="C:plasma membrane"/>
    <property type="evidence" value="ECO:0007669"/>
    <property type="project" value="UniProtKB-SubCell"/>
</dbReference>
<evidence type="ECO:0000256" key="3">
    <source>
        <dbReference type="ARBA" id="ARBA00022692"/>
    </source>
</evidence>
<evidence type="ECO:0000313" key="10">
    <source>
        <dbReference type="Proteomes" id="UP000292424"/>
    </source>
</evidence>
<keyword evidence="5 6" id="KW-0472">Membrane</keyword>
<feature type="transmembrane region" description="Helical" evidence="6">
    <location>
        <begin position="385"/>
        <end position="411"/>
    </location>
</feature>